<reference evidence="1" key="1">
    <citation type="submission" date="2012-05" db="EMBL/GenBank/DDBJ databases">
        <authorList>
            <person name="Krishnakumar V."/>
            <person name="Cheung F."/>
            <person name="Xiao Y."/>
            <person name="Chan A."/>
            <person name="Moskal W.A."/>
            <person name="Town C.D."/>
        </authorList>
    </citation>
    <scope>NUCLEOTIDE SEQUENCE</scope>
</reference>
<dbReference type="AlphaFoldDB" id="I3SZ87"/>
<evidence type="ECO:0000313" key="1">
    <source>
        <dbReference type="EMBL" id="AFK45579.1"/>
    </source>
</evidence>
<name>I3SZ87_MEDTR</name>
<proteinExistence type="evidence at transcript level"/>
<sequence length="40" mass="4464">MFPLEPVKGDIFPILIIDLANCSKKRSFLSAYNFTNSADS</sequence>
<dbReference type="EMBL" id="BT145785">
    <property type="protein sequence ID" value="AFK45579.1"/>
    <property type="molecule type" value="mRNA"/>
</dbReference>
<organism evidence="1">
    <name type="scientific">Medicago truncatula</name>
    <name type="common">Barrel medic</name>
    <name type="synonym">Medicago tribuloides</name>
    <dbReference type="NCBI Taxonomy" id="3880"/>
    <lineage>
        <taxon>Eukaryota</taxon>
        <taxon>Viridiplantae</taxon>
        <taxon>Streptophyta</taxon>
        <taxon>Embryophyta</taxon>
        <taxon>Tracheophyta</taxon>
        <taxon>Spermatophyta</taxon>
        <taxon>Magnoliopsida</taxon>
        <taxon>eudicotyledons</taxon>
        <taxon>Gunneridae</taxon>
        <taxon>Pentapetalae</taxon>
        <taxon>rosids</taxon>
        <taxon>fabids</taxon>
        <taxon>Fabales</taxon>
        <taxon>Fabaceae</taxon>
        <taxon>Papilionoideae</taxon>
        <taxon>50 kb inversion clade</taxon>
        <taxon>NPAAA clade</taxon>
        <taxon>Hologalegina</taxon>
        <taxon>IRL clade</taxon>
        <taxon>Trifolieae</taxon>
        <taxon>Medicago</taxon>
    </lineage>
</organism>
<protein>
    <submittedName>
        <fullName evidence="1">Uncharacterized protein</fullName>
    </submittedName>
</protein>
<accession>I3SZ87</accession>